<feature type="compositionally biased region" description="Basic and acidic residues" evidence="1">
    <location>
        <begin position="179"/>
        <end position="193"/>
    </location>
</feature>
<name>A0A160P5B2_STRLU</name>
<accession>A0A160P5B2</accession>
<evidence type="ECO:0000256" key="1">
    <source>
        <dbReference type="SAM" id="MobiDB-lite"/>
    </source>
</evidence>
<sequence>MPGAGPGTRGTGRAGAPGAAEQDEDGDTGEQRVQGRQLVRPGGEDRRGHGHVPGGPQGRRDARDPVSGEQQSRRHAERPGGPGAGEGEARGGQEQQDEDGVQPAGRYGERGQQHGARAGEAGDRELGRQQPGQPQLPAGQGQSGDQAQHAGGGRGPAAGAAGGAGLAEAVDAAARRGGHHEAGGEPEAQDGRDQGLGAGGPQAGQPQRDREHADDGEHGCGERGAEGRDGGGRVGDEQERVDERGGGEVVADGVAVADPDAEEAVGGAEDGEVPQQPDDDDEGEGRA</sequence>
<feature type="compositionally biased region" description="Acidic residues" evidence="1">
    <location>
        <begin position="259"/>
        <end position="287"/>
    </location>
</feature>
<keyword evidence="3" id="KW-1185">Reference proteome</keyword>
<dbReference type="KEGG" id="slau:SLA_4946"/>
<keyword evidence="2" id="KW-0176">Collagen</keyword>
<dbReference type="EMBL" id="AP017424">
    <property type="protein sequence ID" value="BAU85830.1"/>
    <property type="molecule type" value="Genomic_DNA"/>
</dbReference>
<feature type="region of interest" description="Disordered" evidence="1">
    <location>
        <begin position="1"/>
        <end position="287"/>
    </location>
</feature>
<evidence type="ECO:0000313" key="2">
    <source>
        <dbReference type="EMBL" id="BAU85830.1"/>
    </source>
</evidence>
<dbReference type="AlphaFoldDB" id="A0A160P5B2"/>
<feature type="compositionally biased region" description="Low complexity" evidence="1">
    <location>
        <begin position="128"/>
        <end position="149"/>
    </location>
</feature>
<feature type="compositionally biased region" description="Basic and acidic residues" evidence="1">
    <location>
        <begin position="207"/>
        <end position="246"/>
    </location>
</feature>
<feature type="compositionally biased region" description="Low complexity" evidence="1">
    <location>
        <begin position="249"/>
        <end position="258"/>
    </location>
</feature>
<feature type="compositionally biased region" description="Gly residues" evidence="1">
    <location>
        <begin position="150"/>
        <end position="165"/>
    </location>
</feature>
<feature type="compositionally biased region" description="Gly residues" evidence="1">
    <location>
        <begin position="1"/>
        <end position="15"/>
    </location>
</feature>
<evidence type="ECO:0000313" key="3">
    <source>
        <dbReference type="Proteomes" id="UP000217676"/>
    </source>
</evidence>
<feature type="compositionally biased region" description="Basic and acidic residues" evidence="1">
    <location>
        <begin position="58"/>
        <end position="78"/>
    </location>
</feature>
<reference evidence="2 3" key="1">
    <citation type="journal article" date="2016" name="Genome Announc.">
        <title>Complete Genome Sequence of Thiostrepton-Producing Streptomyces laurentii ATCC 31255.</title>
        <authorList>
            <person name="Doi K."/>
            <person name="Fujino Y."/>
            <person name="Nagayoshi Y."/>
            <person name="Ohshima T."/>
            <person name="Ogata S."/>
        </authorList>
    </citation>
    <scope>NUCLEOTIDE SEQUENCE [LARGE SCALE GENOMIC DNA]</scope>
    <source>
        <strain evidence="2 3">ATCC 31255</strain>
    </source>
</reference>
<gene>
    <name evidence="2" type="ORF">SLA_4946</name>
</gene>
<proteinExistence type="predicted"/>
<dbReference type="Proteomes" id="UP000217676">
    <property type="component" value="Chromosome"/>
</dbReference>
<organism evidence="2 3">
    <name type="scientific">Streptomyces laurentii</name>
    <dbReference type="NCBI Taxonomy" id="39478"/>
    <lineage>
        <taxon>Bacteria</taxon>
        <taxon>Bacillati</taxon>
        <taxon>Actinomycetota</taxon>
        <taxon>Actinomycetes</taxon>
        <taxon>Kitasatosporales</taxon>
        <taxon>Streptomycetaceae</taxon>
        <taxon>Streptomyces</taxon>
    </lineage>
</organism>
<protein>
    <submittedName>
        <fullName evidence="2">Collagen triple helix repeat-containing protein</fullName>
    </submittedName>
</protein>